<name>A0A846M1U1_9SPHN</name>
<feature type="chain" id="PRO_5032973703" description="Outer membrane beta-barrel protein" evidence="1">
    <location>
        <begin position="28"/>
        <end position="411"/>
    </location>
</feature>
<sequence>MQNRSSAQVAIAIVVAGSALPATIAHAQDLRSAETFLDVPSALFVPTPLRLGTATATIGVDTRLEYDSNIYAQPSDEKDDFKLLVNPYVELVRSGGTLQLSARAVGNFRRYFQYDRENAEAGQVAAGATWTPSAADKVTAAASWSRVIEDRGEPEARVNTLIGPRKLNVVNGDLSYTRQGTRFGVMVRGTASRSRYLSALDDDRELDNFGVLGRVLVRATPLMNGFVEGFVSKRDYRITPFGSPDRDSSTYGGRVGVAIDPGGTIRGDAAVGLYRFDPKDSSIEARTRLSAQVSMTYSPQTRTAITLDGFIGNVATYRTGVQSREDMRFRLGVQQEVRHNLRGEVGLVYRRSKFFGAGDVQKIYGVTGELEYSLNRRIAIAADIRYSKRVSSVPFDEFERVRAGLILRLHY</sequence>
<proteinExistence type="predicted"/>
<reference evidence="2 3" key="1">
    <citation type="submission" date="2020-03" db="EMBL/GenBank/DDBJ databases">
        <title>Genomic Encyclopedia of Type Strains, Phase IV (KMG-IV): sequencing the most valuable type-strain genomes for metagenomic binning, comparative biology and taxonomic classification.</title>
        <authorList>
            <person name="Goeker M."/>
        </authorList>
    </citation>
    <scope>NUCLEOTIDE SEQUENCE [LARGE SCALE GENOMIC DNA]</scope>
    <source>
        <strain evidence="2 3">DSM 21299</strain>
    </source>
</reference>
<evidence type="ECO:0000313" key="2">
    <source>
        <dbReference type="EMBL" id="NIJ15902.1"/>
    </source>
</evidence>
<feature type="signal peptide" evidence="1">
    <location>
        <begin position="1"/>
        <end position="27"/>
    </location>
</feature>
<gene>
    <name evidence="2" type="ORF">FHS54_000851</name>
</gene>
<evidence type="ECO:0000313" key="3">
    <source>
        <dbReference type="Proteomes" id="UP000576821"/>
    </source>
</evidence>
<dbReference type="InterPro" id="IPR018759">
    <property type="entry name" value="BBP2_2"/>
</dbReference>
<dbReference type="Pfam" id="PF10082">
    <property type="entry name" value="BBP2_2"/>
    <property type="match status" value="1"/>
</dbReference>
<comment type="caution">
    <text evidence="2">The sequence shown here is derived from an EMBL/GenBank/DDBJ whole genome shotgun (WGS) entry which is preliminary data.</text>
</comment>
<dbReference type="AlphaFoldDB" id="A0A846M1U1"/>
<protein>
    <recommendedName>
        <fullName evidence="4">Outer membrane beta-barrel protein</fullName>
    </recommendedName>
</protein>
<evidence type="ECO:0000256" key="1">
    <source>
        <dbReference type="SAM" id="SignalP"/>
    </source>
</evidence>
<keyword evidence="1" id="KW-0732">Signal</keyword>
<keyword evidence="3" id="KW-1185">Reference proteome</keyword>
<evidence type="ECO:0008006" key="4">
    <source>
        <dbReference type="Google" id="ProtNLM"/>
    </source>
</evidence>
<dbReference type="EMBL" id="JAASQR010000001">
    <property type="protein sequence ID" value="NIJ15902.1"/>
    <property type="molecule type" value="Genomic_DNA"/>
</dbReference>
<organism evidence="2 3">
    <name type="scientific">Sphingobium vermicomposti</name>
    <dbReference type="NCBI Taxonomy" id="529005"/>
    <lineage>
        <taxon>Bacteria</taxon>
        <taxon>Pseudomonadati</taxon>
        <taxon>Pseudomonadota</taxon>
        <taxon>Alphaproteobacteria</taxon>
        <taxon>Sphingomonadales</taxon>
        <taxon>Sphingomonadaceae</taxon>
        <taxon>Sphingobium</taxon>
    </lineage>
</organism>
<dbReference type="Proteomes" id="UP000576821">
    <property type="component" value="Unassembled WGS sequence"/>
</dbReference>
<dbReference type="RefSeq" id="WP_167302507.1">
    <property type="nucleotide sequence ID" value="NZ_JAASQR010000001.1"/>
</dbReference>
<accession>A0A846M1U1</accession>